<proteinExistence type="predicted"/>
<name>A0AAU8D729_9HYPH</name>
<sequence length="115" mass="12976">MHIQLTNGALRQIKAAVRELGVEAGEMDTPISILPETTKPWRHRFDVKALAQEERMLQSAAYILCAYLTGMRDCEVQAMQRGCLSLKQVAKKRSTPPLLENCKIRELRQGGGRVR</sequence>
<gene>
    <name evidence="1" type="ORF">ABVK49_28170</name>
</gene>
<dbReference type="EMBL" id="CP159249">
    <property type="protein sequence ID" value="XCG55121.1"/>
    <property type="molecule type" value="Genomic_DNA"/>
</dbReference>
<evidence type="ECO:0008006" key="2">
    <source>
        <dbReference type="Google" id="ProtNLM"/>
    </source>
</evidence>
<reference evidence="1" key="1">
    <citation type="submission" date="2024-06" db="EMBL/GenBank/DDBJ databases">
        <title>Mesorhizobium karijinii sp. nov., a symbiont of the iconic Swainsona formosa from arid Australia.</title>
        <authorList>
            <person name="Hill Y.J."/>
            <person name="Watkin E.L.J."/>
            <person name="O'Hara G.W."/>
            <person name="Terpolilli J."/>
            <person name="Tye M.L."/>
            <person name="Kohlmeier M.G."/>
        </authorList>
    </citation>
    <scope>NUCLEOTIDE SEQUENCE</scope>
    <source>
        <strain evidence="1">WSM2239</strain>
    </source>
</reference>
<evidence type="ECO:0000313" key="1">
    <source>
        <dbReference type="EMBL" id="XCG55121.1"/>
    </source>
</evidence>
<dbReference type="AlphaFoldDB" id="A0AAU8D729"/>
<organism evidence="1">
    <name type="scientific">Mesorhizobium sp. WSM2239</name>
    <dbReference type="NCBI Taxonomy" id="3228852"/>
    <lineage>
        <taxon>Bacteria</taxon>
        <taxon>Pseudomonadati</taxon>
        <taxon>Pseudomonadota</taxon>
        <taxon>Alphaproteobacteria</taxon>
        <taxon>Hyphomicrobiales</taxon>
        <taxon>Phyllobacteriaceae</taxon>
        <taxon>Mesorhizobium</taxon>
    </lineage>
</organism>
<protein>
    <recommendedName>
        <fullName evidence="2">Integrase</fullName>
    </recommendedName>
</protein>
<accession>A0AAU8D729</accession>
<dbReference type="RefSeq" id="WP_353643125.1">
    <property type="nucleotide sequence ID" value="NZ_CP159249.1"/>
</dbReference>